<dbReference type="Proteomes" id="UP000466906">
    <property type="component" value="Chromosome"/>
</dbReference>
<dbReference type="AlphaFoldDB" id="A0A6N4URN1"/>
<proteinExistence type="predicted"/>
<keyword evidence="2" id="KW-1185">Reference proteome</keyword>
<gene>
    <name evidence="1" type="ORF">MALV_21930</name>
</gene>
<evidence type="ECO:0000313" key="2">
    <source>
        <dbReference type="Proteomes" id="UP000466906"/>
    </source>
</evidence>
<protein>
    <submittedName>
        <fullName evidence="1">Uncharacterized protein</fullName>
    </submittedName>
</protein>
<sequence>MTEIKAVAWELAELVGPHLRRVERAELYASIGSGETLSPTRFLMAAVVRLRLSVPGEVVDKCAAWLAGYVGHDAEPTLRDLVAQIRASSRIQSSTPPPQRRYLSVTARYRHAPSPTARVL</sequence>
<name>A0A6N4URN1_9MYCO</name>
<evidence type="ECO:0000313" key="1">
    <source>
        <dbReference type="EMBL" id="BBX27068.1"/>
    </source>
</evidence>
<dbReference type="KEGG" id="malv:MALV_21930"/>
<dbReference type="RefSeq" id="WP_163663828.1">
    <property type="nucleotide sequence ID" value="NZ_AP022565.1"/>
</dbReference>
<reference evidence="1 2" key="1">
    <citation type="journal article" date="2019" name="Emerg. Microbes Infect.">
        <title>Comprehensive subspecies identification of 175 nontuberculous mycobacteria species based on 7547 genomic profiles.</title>
        <authorList>
            <person name="Matsumoto Y."/>
            <person name="Kinjo T."/>
            <person name="Motooka D."/>
            <person name="Nabeya D."/>
            <person name="Jung N."/>
            <person name="Uechi K."/>
            <person name="Horii T."/>
            <person name="Iida T."/>
            <person name="Fujita J."/>
            <person name="Nakamura S."/>
        </authorList>
    </citation>
    <scope>NUCLEOTIDE SEQUENCE [LARGE SCALE GENOMIC DNA]</scope>
    <source>
        <strain evidence="1 2">JCM 12272</strain>
    </source>
</reference>
<organism evidence="1 2">
    <name type="scientific">Mycolicibacterium alvei</name>
    <dbReference type="NCBI Taxonomy" id="67081"/>
    <lineage>
        <taxon>Bacteria</taxon>
        <taxon>Bacillati</taxon>
        <taxon>Actinomycetota</taxon>
        <taxon>Actinomycetes</taxon>
        <taxon>Mycobacteriales</taxon>
        <taxon>Mycobacteriaceae</taxon>
        <taxon>Mycolicibacterium</taxon>
    </lineage>
</organism>
<accession>A0A6N4URN1</accession>
<dbReference type="EMBL" id="AP022565">
    <property type="protein sequence ID" value="BBX27068.1"/>
    <property type="molecule type" value="Genomic_DNA"/>
</dbReference>